<evidence type="ECO:0000313" key="10">
    <source>
        <dbReference type="Proteomes" id="UP000297834"/>
    </source>
</evidence>
<keyword evidence="4" id="KW-0812">Transmembrane</keyword>
<dbReference type="OrthoDB" id="9768185at2"/>
<dbReference type="InterPro" id="IPR051909">
    <property type="entry name" value="MFP_Cation_Efflux"/>
</dbReference>
<dbReference type="STRING" id="1120977.GCA_000619845_03088"/>
<dbReference type="Proteomes" id="UP000297834">
    <property type="component" value="Unassembled WGS sequence"/>
</dbReference>
<feature type="region of interest" description="Disordered" evidence="3">
    <location>
        <begin position="43"/>
        <end position="79"/>
    </location>
</feature>
<dbReference type="Gene3D" id="2.40.30.170">
    <property type="match status" value="1"/>
</dbReference>
<dbReference type="Pfam" id="PF25973">
    <property type="entry name" value="BSH_CzcB"/>
    <property type="match status" value="1"/>
</dbReference>
<feature type="transmembrane region" description="Helical" evidence="4">
    <location>
        <begin position="16"/>
        <end position="35"/>
    </location>
</feature>
<evidence type="ECO:0000259" key="6">
    <source>
        <dbReference type="Pfam" id="PF25954"/>
    </source>
</evidence>
<keyword evidence="10" id="KW-1185">Reference proteome</keyword>
<evidence type="ECO:0000256" key="3">
    <source>
        <dbReference type="SAM" id="MobiDB-lite"/>
    </source>
</evidence>
<keyword evidence="4" id="KW-1133">Transmembrane helix</keyword>
<evidence type="ECO:0000259" key="7">
    <source>
        <dbReference type="Pfam" id="PF25973"/>
    </source>
</evidence>
<dbReference type="Gene3D" id="2.40.420.20">
    <property type="match status" value="1"/>
</dbReference>
<keyword evidence="2" id="KW-0813">Transport</keyword>
<accession>A0A4Y7XBL9</accession>
<feature type="domain" description="CzcB-like C-terminal circularly permuted SH3-like" evidence="8">
    <location>
        <begin position="391"/>
        <end position="435"/>
    </location>
</feature>
<dbReference type="Pfam" id="PF25893">
    <property type="entry name" value="HH_CzcB"/>
    <property type="match status" value="1"/>
</dbReference>
<dbReference type="Pfam" id="PF25975">
    <property type="entry name" value="CzcB_C"/>
    <property type="match status" value="1"/>
</dbReference>
<feature type="domain" description="CzcB-like barrel-sandwich hybrid" evidence="7">
    <location>
        <begin position="124"/>
        <end position="262"/>
    </location>
</feature>
<feature type="domain" description="CusB-like beta-barrel" evidence="6">
    <location>
        <begin position="267"/>
        <end position="343"/>
    </location>
</feature>
<dbReference type="SUPFAM" id="SSF111369">
    <property type="entry name" value="HlyD-like secretion proteins"/>
    <property type="match status" value="1"/>
</dbReference>
<comment type="caution">
    <text evidence="9">The sequence shown here is derived from an EMBL/GenBank/DDBJ whole genome shotgun (WGS) entry which is preliminary data.</text>
</comment>
<evidence type="ECO:0000313" key="9">
    <source>
        <dbReference type="EMBL" id="TEU26433.1"/>
    </source>
</evidence>
<dbReference type="GO" id="GO:0015562">
    <property type="term" value="F:efflux transmembrane transporter activity"/>
    <property type="evidence" value="ECO:0007669"/>
    <property type="project" value="InterPro"/>
</dbReference>
<dbReference type="InterPro" id="IPR006143">
    <property type="entry name" value="RND_pump_MFP"/>
</dbReference>
<keyword evidence="4" id="KW-0472">Membrane</keyword>
<dbReference type="Gene3D" id="2.40.50.100">
    <property type="match status" value="1"/>
</dbReference>
<dbReference type="InterPro" id="IPR058648">
    <property type="entry name" value="HH_CzcB-like"/>
</dbReference>
<dbReference type="GO" id="GO:0046914">
    <property type="term" value="F:transition metal ion binding"/>
    <property type="evidence" value="ECO:0007669"/>
    <property type="project" value="TreeGrafter"/>
</dbReference>
<evidence type="ECO:0000256" key="1">
    <source>
        <dbReference type="ARBA" id="ARBA00009477"/>
    </source>
</evidence>
<dbReference type="Pfam" id="PF25954">
    <property type="entry name" value="Beta-barrel_RND_2"/>
    <property type="match status" value="1"/>
</dbReference>
<dbReference type="InterPro" id="IPR058647">
    <property type="entry name" value="BSH_CzcB-like"/>
</dbReference>
<dbReference type="InterPro" id="IPR058649">
    <property type="entry name" value="CzcB_C"/>
</dbReference>
<reference evidence="9 10" key="1">
    <citation type="submission" date="2019-03" db="EMBL/GenBank/DDBJ databases">
        <title>Alkanindiges illinoisensis: a potential pathogenic isolated from ascites of a gastric cancer patient with abdominal metastasis.</title>
        <authorList>
            <person name="Hu X."/>
            <person name="Yang B."/>
            <person name="Yan X."/>
            <person name="Lin L."/>
            <person name="Zhao H."/>
            <person name="Zhou F."/>
            <person name="Su B."/>
            <person name="Chen J."/>
            <person name="Rui Y."/>
            <person name="Wang Q."/>
            <person name="Zheng L."/>
        </authorList>
    </citation>
    <scope>NUCLEOTIDE SEQUENCE [LARGE SCALE GENOMIC DNA]</scope>
    <source>
        <strain evidence="9 10">NFYY 23406</strain>
    </source>
</reference>
<dbReference type="Gene3D" id="1.10.287.470">
    <property type="entry name" value="Helix hairpin bin"/>
    <property type="match status" value="1"/>
</dbReference>
<dbReference type="NCBIfam" id="TIGR01730">
    <property type="entry name" value="RND_mfp"/>
    <property type="match status" value="1"/>
</dbReference>
<proteinExistence type="inferred from homology"/>
<dbReference type="EMBL" id="SNTY01000028">
    <property type="protein sequence ID" value="TEU26433.1"/>
    <property type="molecule type" value="Genomic_DNA"/>
</dbReference>
<comment type="similarity">
    <text evidence="1">Belongs to the membrane fusion protein (MFP) (TC 8.A.1) family.</text>
</comment>
<evidence type="ECO:0000259" key="8">
    <source>
        <dbReference type="Pfam" id="PF25975"/>
    </source>
</evidence>
<dbReference type="GO" id="GO:0060003">
    <property type="term" value="P:copper ion export"/>
    <property type="evidence" value="ECO:0007669"/>
    <property type="project" value="TreeGrafter"/>
</dbReference>
<dbReference type="RefSeq" id="WP_134244521.1">
    <property type="nucleotide sequence ID" value="NZ_SNTY01000028.1"/>
</dbReference>
<dbReference type="AlphaFoldDB" id="A0A4Y7XBL9"/>
<organism evidence="9 10">
    <name type="scientific">Alkanindiges illinoisensis</name>
    <dbReference type="NCBI Taxonomy" id="197183"/>
    <lineage>
        <taxon>Bacteria</taxon>
        <taxon>Pseudomonadati</taxon>
        <taxon>Pseudomonadota</taxon>
        <taxon>Gammaproteobacteria</taxon>
        <taxon>Moraxellales</taxon>
        <taxon>Moraxellaceae</taxon>
        <taxon>Alkanindiges</taxon>
    </lineage>
</organism>
<dbReference type="PANTHER" id="PTHR30097:SF4">
    <property type="entry name" value="SLR6042 PROTEIN"/>
    <property type="match status" value="1"/>
</dbReference>
<evidence type="ECO:0000256" key="4">
    <source>
        <dbReference type="SAM" id="Phobius"/>
    </source>
</evidence>
<feature type="compositionally biased region" description="Basic and acidic residues" evidence="3">
    <location>
        <begin position="55"/>
        <end position="64"/>
    </location>
</feature>
<dbReference type="GO" id="GO:0015679">
    <property type="term" value="P:plasma membrane copper ion transport"/>
    <property type="evidence" value="ECO:0007669"/>
    <property type="project" value="TreeGrafter"/>
</dbReference>
<evidence type="ECO:0000256" key="2">
    <source>
        <dbReference type="ARBA" id="ARBA00022448"/>
    </source>
</evidence>
<gene>
    <name evidence="9" type="ORF">E2B99_08300</name>
</gene>
<name>A0A4Y7XBL9_9GAMM</name>
<dbReference type="PANTHER" id="PTHR30097">
    <property type="entry name" value="CATION EFFLUX SYSTEM PROTEIN CUSB"/>
    <property type="match status" value="1"/>
</dbReference>
<dbReference type="InterPro" id="IPR058792">
    <property type="entry name" value="Beta-barrel_RND_2"/>
</dbReference>
<feature type="domain" description="CzcB-like alpha-helical hairpin" evidence="5">
    <location>
        <begin position="162"/>
        <end position="221"/>
    </location>
</feature>
<protein>
    <submittedName>
        <fullName evidence="9">Efflux RND transporter periplasmic adaptor subunit</fullName>
    </submittedName>
</protein>
<dbReference type="GO" id="GO:0030288">
    <property type="term" value="C:outer membrane-bounded periplasmic space"/>
    <property type="evidence" value="ECO:0007669"/>
    <property type="project" value="TreeGrafter"/>
</dbReference>
<sequence>MTNLKKSLKQQPGKRQYWLIAAVIVLGSILAFFILRPASTTGQKKQGEPVTQAHAESEQQHNDAHAGGPDEDQDENHDENYKTEISLSPAQLAAQHITLDVVKTGSITATTRLPARLLVNADQQAHVSAGFAGRVEQVFVQTGQQVKAGQALASLLVPELIDLQTNLHVLQAQLQLAKSTYTQEKQLWQQGISAKQDYLQAQNAYTQANIAVQAAQSRLKAYGASASSQGRFILKSPLSGVISSKDLVVGESIQASEQLFVIDQLNQLWLEFVLPDQLINVINPDERLIVEVNRGGALQTYRARLISLAPSADVQTGRMLARAVLDNPQQQLRPNMQVVVQVPQAGNNTTGLMVQTAAIQQIDQQDVVFVASRKMSTGDHSQDQAHTDQLHFVPRPVQLGQKSNDQQSNDQQWVEIRAGLQAGEQYAAQGSFILKSELEKGEAAHEH</sequence>
<evidence type="ECO:0000259" key="5">
    <source>
        <dbReference type="Pfam" id="PF25893"/>
    </source>
</evidence>
<dbReference type="GO" id="GO:0016020">
    <property type="term" value="C:membrane"/>
    <property type="evidence" value="ECO:0007669"/>
    <property type="project" value="InterPro"/>
</dbReference>